<evidence type="ECO:0000313" key="8">
    <source>
        <dbReference type="EMBL" id="KAG0264453.1"/>
    </source>
</evidence>
<keyword evidence="3" id="KW-0158">Chromosome</keyword>
<dbReference type="GO" id="GO:0051598">
    <property type="term" value="P:meiotic recombination checkpoint signaling"/>
    <property type="evidence" value="ECO:0007669"/>
    <property type="project" value="TreeGrafter"/>
</dbReference>
<keyword evidence="5" id="KW-0469">Meiosis</keyword>
<feature type="compositionally biased region" description="Basic residues" evidence="6">
    <location>
        <begin position="417"/>
        <end position="432"/>
    </location>
</feature>
<comment type="caution">
    <text evidence="8">The sequence shown here is derived from an EMBL/GenBank/DDBJ whole genome shotgun (WGS) entry which is preliminary data.</text>
</comment>
<dbReference type="Proteomes" id="UP000726737">
    <property type="component" value="Unassembled WGS sequence"/>
</dbReference>
<dbReference type="SUPFAM" id="SSF56019">
    <property type="entry name" value="The spindle assembly checkpoint protein mad2"/>
    <property type="match status" value="1"/>
</dbReference>
<dbReference type="Pfam" id="PF02301">
    <property type="entry name" value="HORMA"/>
    <property type="match status" value="1"/>
</dbReference>
<dbReference type="PANTHER" id="PTHR48225">
    <property type="entry name" value="HORMA DOMAIN-CONTAINING PROTEIN 1"/>
    <property type="match status" value="1"/>
</dbReference>
<name>A0A9P6QD30_9FUNG</name>
<dbReference type="AlphaFoldDB" id="A0A9P6QD30"/>
<comment type="subcellular location">
    <subcellularLocation>
        <location evidence="2">Chromosome</location>
    </subcellularLocation>
    <subcellularLocation>
        <location evidence="1">Nucleus</location>
    </subcellularLocation>
</comment>
<dbReference type="InterPro" id="IPR036570">
    <property type="entry name" value="HORMA_dom_sf"/>
</dbReference>
<organism evidence="8 9">
    <name type="scientific">Mortierella polycephala</name>
    <dbReference type="NCBI Taxonomy" id="41804"/>
    <lineage>
        <taxon>Eukaryota</taxon>
        <taxon>Fungi</taxon>
        <taxon>Fungi incertae sedis</taxon>
        <taxon>Mucoromycota</taxon>
        <taxon>Mortierellomycotina</taxon>
        <taxon>Mortierellomycetes</taxon>
        <taxon>Mortierellales</taxon>
        <taxon>Mortierellaceae</taxon>
        <taxon>Mortierella</taxon>
    </lineage>
</organism>
<dbReference type="InterPro" id="IPR051294">
    <property type="entry name" value="HORMA_MeioticProgression"/>
</dbReference>
<evidence type="ECO:0000256" key="2">
    <source>
        <dbReference type="ARBA" id="ARBA00004286"/>
    </source>
</evidence>
<keyword evidence="4" id="KW-0539">Nucleus</keyword>
<reference evidence="8" key="1">
    <citation type="journal article" date="2020" name="Fungal Divers.">
        <title>Resolving the Mortierellaceae phylogeny through synthesis of multi-gene phylogenetics and phylogenomics.</title>
        <authorList>
            <person name="Vandepol N."/>
            <person name="Liber J."/>
            <person name="Desiro A."/>
            <person name="Na H."/>
            <person name="Kennedy M."/>
            <person name="Barry K."/>
            <person name="Grigoriev I.V."/>
            <person name="Miller A.N."/>
            <person name="O'Donnell K."/>
            <person name="Stajich J.E."/>
            <person name="Bonito G."/>
        </authorList>
    </citation>
    <scope>NUCLEOTIDE SEQUENCE</scope>
    <source>
        <strain evidence="8">KOD948</strain>
    </source>
</reference>
<dbReference type="PANTHER" id="PTHR48225:SF7">
    <property type="entry name" value="MEIOSIS-SPECIFIC PROTEIN HOP1"/>
    <property type="match status" value="1"/>
</dbReference>
<proteinExistence type="predicted"/>
<evidence type="ECO:0000256" key="1">
    <source>
        <dbReference type="ARBA" id="ARBA00004123"/>
    </source>
</evidence>
<feature type="region of interest" description="Disordered" evidence="6">
    <location>
        <begin position="160"/>
        <end position="186"/>
    </location>
</feature>
<evidence type="ECO:0000259" key="7">
    <source>
        <dbReference type="PROSITE" id="PS50815"/>
    </source>
</evidence>
<dbReference type="PROSITE" id="PS50815">
    <property type="entry name" value="HORMA"/>
    <property type="match status" value="1"/>
</dbReference>
<evidence type="ECO:0000256" key="4">
    <source>
        <dbReference type="ARBA" id="ARBA00023242"/>
    </source>
</evidence>
<evidence type="ECO:0000256" key="6">
    <source>
        <dbReference type="SAM" id="MobiDB-lite"/>
    </source>
</evidence>
<evidence type="ECO:0000313" key="9">
    <source>
        <dbReference type="Proteomes" id="UP000726737"/>
    </source>
</evidence>
<accession>A0A9P6QD30</accession>
<dbReference type="OrthoDB" id="1928087at2759"/>
<gene>
    <name evidence="8" type="primary">HOP1</name>
    <name evidence="8" type="ORF">BG011_006812</name>
</gene>
<sequence>MPRKVSQLAPKSAAATKLLTQQQSLAITKKLIRTSLGSIAYLRSFFPEESFEDSREGDVRVKVLKKGHSVEADRVVQWFEGGIYDALKKQYLKTIAFGVYLDPEKPEELVERYTFHLAYGQGHVSLQLETSDVKSNSASAMAADVLAGLPVLAEIPVESNTPTESTWDRKKSGTKTTAPLPPVRGQERKPMNVIDIKRTLEAMIRQLIMYTQTLQALPADKYLTIRLFYYDCTPDDYEPPFFTEASDDPKDQLRLESESMSLRIGKLDTKHHSLHMLIEAVERDLIEVNSIPVWIPDSPSGPEPVEIDQAFAHIDLDHGSSQPETLALPTQVLDDVKYLPEGDEGPGLSFGLSGRPYSYYGSDAERRDSSWNQLRRQEESAHQIHSHERNVPLTVANSWISTILSSPPQTPTESKVIRKAGSRTKTRSKRQKCSKEQQGVNVRAT</sequence>
<evidence type="ECO:0000256" key="5">
    <source>
        <dbReference type="ARBA" id="ARBA00023254"/>
    </source>
</evidence>
<dbReference type="InterPro" id="IPR003511">
    <property type="entry name" value="HORMA_dom"/>
</dbReference>
<dbReference type="GO" id="GO:0005634">
    <property type="term" value="C:nucleus"/>
    <property type="evidence" value="ECO:0007669"/>
    <property type="project" value="UniProtKB-SubCell"/>
</dbReference>
<feature type="domain" description="HORMA" evidence="7">
    <location>
        <begin position="22"/>
        <end position="278"/>
    </location>
</feature>
<dbReference type="EMBL" id="JAAAJA010000050">
    <property type="protein sequence ID" value="KAG0264453.1"/>
    <property type="molecule type" value="Genomic_DNA"/>
</dbReference>
<evidence type="ECO:0000256" key="3">
    <source>
        <dbReference type="ARBA" id="ARBA00022454"/>
    </source>
</evidence>
<dbReference type="GO" id="GO:0007130">
    <property type="term" value="P:synaptonemal complex assembly"/>
    <property type="evidence" value="ECO:0007669"/>
    <property type="project" value="TreeGrafter"/>
</dbReference>
<dbReference type="GO" id="GO:0005694">
    <property type="term" value="C:chromosome"/>
    <property type="evidence" value="ECO:0007669"/>
    <property type="project" value="UniProtKB-SubCell"/>
</dbReference>
<protein>
    <submittedName>
        <fullName evidence="8">DNA binding protein</fullName>
    </submittedName>
</protein>
<feature type="region of interest" description="Disordered" evidence="6">
    <location>
        <begin position="405"/>
        <end position="445"/>
    </location>
</feature>
<dbReference type="Gene3D" id="3.30.900.10">
    <property type="entry name" value="HORMA domain"/>
    <property type="match status" value="1"/>
</dbReference>
<keyword evidence="9" id="KW-1185">Reference proteome</keyword>
<feature type="compositionally biased region" description="Polar residues" evidence="6">
    <location>
        <begin position="436"/>
        <end position="445"/>
    </location>
</feature>